<evidence type="ECO:0000256" key="3">
    <source>
        <dbReference type="ARBA" id="ARBA00022723"/>
    </source>
</evidence>
<evidence type="ECO:0000256" key="5">
    <source>
        <dbReference type="ARBA" id="ARBA00023004"/>
    </source>
</evidence>
<dbReference type="GO" id="GO:0004497">
    <property type="term" value="F:monooxygenase activity"/>
    <property type="evidence" value="ECO:0007669"/>
    <property type="project" value="UniProtKB-KW"/>
</dbReference>
<dbReference type="InterPro" id="IPR036396">
    <property type="entry name" value="Cyt_P450_sf"/>
</dbReference>
<comment type="caution">
    <text evidence="9">The sequence shown here is derived from an EMBL/GenBank/DDBJ whole genome shotgun (WGS) entry which is preliminary data.</text>
</comment>
<dbReference type="PRINTS" id="PR00385">
    <property type="entry name" value="P450"/>
</dbReference>
<reference evidence="9 10" key="1">
    <citation type="submission" date="2020-04" db="EMBL/GenBank/DDBJ databases">
        <title>Rhizobium sp. S-51 isolated from soil.</title>
        <authorList>
            <person name="Dahal R.H."/>
        </authorList>
    </citation>
    <scope>NUCLEOTIDE SEQUENCE [LARGE SCALE GENOMIC DNA]</scope>
    <source>
        <strain evidence="9 10">S-51</strain>
    </source>
</reference>
<dbReference type="GO" id="GO:0020037">
    <property type="term" value="F:heme binding"/>
    <property type="evidence" value="ECO:0007669"/>
    <property type="project" value="InterPro"/>
</dbReference>
<dbReference type="Proteomes" id="UP000541470">
    <property type="component" value="Unassembled WGS sequence"/>
</dbReference>
<evidence type="ECO:0000313" key="10">
    <source>
        <dbReference type="Proteomes" id="UP000541470"/>
    </source>
</evidence>
<dbReference type="AlphaFoldDB" id="A0A7Y0FX09"/>
<dbReference type="InterPro" id="IPR017972">
    <property type="entry name" value="Cyt_P450_CS"/>
</dbReference>
<dbReference type="SUPFAM" id="SSF48264">
    <property type="entry name" value="Cytochrome P450"/>
    <property type="match status" value="1"/>
</dbReference>
<dbReference type="Pfam" id="PF00067">
    <property type="entry name" value="p450"/>
    <property type="match status" value="1"/>
</dbReference>
<dbReference type="PANTHER" id="PTHR24291">
    <property type="entry name" value="CYTOCHROME P450 FAMILY 4"/>
    <property type="match status" value="1"/>
</dbReference>
<keyword evidence="5 7" id="KW-0408">Iron</keyword>
<keyword evidence="6 8" id="KW-0503">Monooxygenase</keyword>
<evidence type="ECO:0000256" key="7">
    <source>
        <dbReference type="PIRSR" id="PIRSR602401-1"/>
    </source>
</evidence>
<accession>A0A7Y0FX09</accession>
<dbReference type="GO" id="GO:0005506">
    <property type="term" value="F:iron ion binding"/>
    <property type="evidence" value="ECO:0007669"/>
    <property type="project" value="InterPro"/>
</dbReference>
<comment type="similarity">
    <text evidence="1 8">Belongs to the cytochrome P450 family.</text>
</comment>
<gene>
    <name evidence="9" type="ORF">HHL25_15140</name>
</gene>
<dbReference type="PROSITE" id="PS00086">
    <property type="entry name" value="CYTOCHROME_P450"/>
    <property type="match status" value="1"/>
</dbReference>
<proteinExistence type="inferred from homology"/>
<organism evidence="9 10">
    <name type="scientific">Rhizobium terricola</name>
    <dbReference type="NCBI Taxonomy" id="2728849"/>
    <lineage>
        <taxon>Bacteria</taxon>
        <taxon>Pseudomonadati</taxon>
        <taxon>Pseudomonadota</taxon>
        <taxon>Alphaproteobacteria</taxon>
        <taxon>Hyphomicrobiales</taxon>
        <taxon>Rhizobiaceae</taxon>
        <taxon>Rhizobium/Agrobacterium group</taxon>
        <taxon>Rhizobium</taxon>
    </lineage>
</organism>
<dbReference type="InterPro" id="IPR002401">
    <property type="entry name" value="Cyt_P450_E_grp-I"/>
</dbReference>
<dbReference type="GO" id="GO:0016705">
    <property type="term" value="F:oxidoreductase activity, acting on paired donors, with incorporation or reduction of molecular oxygen"/>
    <property type="evidence" value="ECO:0007669"/>
    <property type="project" value="InterPro"/>
</dbReference>
<dbReference type="RefSeq" id="WP_169593026.1">
    <property type="nucleotide sequence ID" value="NZ_JABBGK010000003.1"/>
</dbReference>
<evidence type="ECO:0000256" key="6">
    <source>
        <dbReference type="ARBA" id="ARBA00023033"/>
    </source>
</evidence>
<keyword evidence="10" id="KW-1185">Reference proteome</keyword>
<keyword evidence="2 7" id="KW-0349">Heme</keyword>
<comment type="cofactor">
    <cofactor evidence="7">
        <name>heme</name>
        <dbReference type="ChEBI" id="CHEBI:30413"/>
    </cofactor>
</comment>
<dbReference type="Gene3D" id="1.10.630.10">
    <property type="entry name" value="Cytochrome P450"/>
    <property type="match status" value="1"/>
</dbReference>
<protein>
    <submittedName>
        <fullName evidence="9">Cytochrome P450</fullName>
    </submittedName>
</protein>
<evidence type="ECO:0000256" key="2">
    <source>
        <dbReference type="ARBA" id="ARBA00022617"/>
    </source>
</evidence>
<dbReference type="InterPro" id="IPR050196">
    <property type="entry name" value="Cytochrome_P450_Monoox"/>
</dbReference>
<evidence type="ECO:0000256" key="1">
    <source>
        <dbReference type="ARBA" id="ARBA00010617"/>
    </source>
</evidence>
<name>A0A7Y0FX09_9HYPH</name>
<keyword evidence="3 7" id="KW-0479">Metal-binding</keyword>
<dbReference type="PANTHER" id="PTHR24291:SF50">
    <property type="entry name" value="BIFUNCTIONAL ALBAFLAVENONE MONOOXYGENASE_TERPENE SYNTHASE"/>
    <property type="match status" value="1"/>
</dbReference>
<dbReference type="PRINTS" id="PR00463">
    <property type="entry name" value="EP450I"/>
</dbReference>
<sequence length="472" mass="53332">MAAVDGLDRFEPPAPVPRTVPPSRLEIIRTVLRNPLELWGEPSYTLPWIETRFFGRTTLIVNDPELIRHVLVENSTNYPMDEIRQLVLRPILRDGLLTAEGDVWKRSRKAMAPVFTPRHARGFARQMLEQSEAFADRYATTDPDGLVRDISVDMTELTYLILADTLFSGEIVADNGDIAGDVEALLHHMGRIDVLDLLRAPRWLPRLSRIRGYRVLRKFRSVVRKTMDARRSAMTDTRANVPRDFLTLLLDIEGPQGLTSAEIEDNILTFIGAGHETTARALSWTLYCVAHSPAVRDGMEAEIDGVLAEGADPVEWIDRMPRVRAAFEEALRLYPPAPSINRQAFADDRFVASNGKSLDIRKGTTVLIMPWTLHRHALHWENPRAFDPSRFLPENRERIGRFQYLPFGAGPRVCIGATFALQEAVIALAVLMQRFRFSVTNETRPWPVQKLTTQPGGGLPMRVRPRGVATPQ</sequence>
<evidence type="ECO:0000256" key="8">
    <source>
        <dbReference type="RuleBase" id="RU000461"/>
    </source>
</evidence>
<dbReference type="EMBL" id="JABBGK010000003">
    <property type="protein sequence ID" value="NML75465.1"/>
    <property type="molecule type" value="Genomic_DNA"/>
</dbReference>
<evidence type="ECO:0000256" key="4">
    <source>
        <dbReference type="ARBA" id="ARBA00023002"/>
    </source>
</evidence>
<keyword evidence="4 8" id="KW-0560">Oxidoreductase</keyword>
<feature type="binding site" description="axial binding residue" evidence="7">
    <location>
        <position position="414"/>
    </location>
    <ligand>
        <name>heme</name>
        <dbReference type="ChEBI" id="CHEBI:30413"/>
    </ligand>
    <ligandPart>
        <name>Fe</name>
        <dbReference type="ChEBI" id="CHEBI:18248"/>
    </ligandPart>
</feature>
<dbReference type="InterPro" id="IPR001128">
    <property type="entry name" value="Cyt_P450"/>
</dbReference>
<evidence type="ECO:0000313" key="9">
    <source>
        <dbReference type="EMBL" id="NML75465.1"/>
    </source>
</evidence>